<evidence type="ECO:0000256" key="4">
    <source>
        <dbReference type="ARBA" id="ARBA00022679"/>
    </source>
</evidence>
<sequence>MTSQKLSIEEYGTSSTSLITDQDARSESAAVAPLKIERVFPIRLQVSSRQIDIAPTSSSPSRGTNDQPPFKPPTDSLKPAPREDDTPRGPSIVATLPPAQTADTVGDYHVTSRYGYFSDGRESEPAVKKTATDRCEDERIHVPGAIQRFGALVAIRESPNGIFLVRLVSENVRSITGLKPQAIFELRCFTDILVGSDKKEFVKRARLSRSWTPENDFRTNPDVFTISLTSLLGAPRPLFCTVYFNDASDLIIVEFEARNDVFQSAESVFPDKPVSATNDKVPEEMQHPRTTKRKPLSLDRENGRQLGSMELFHILCEIQAQMGKADSLASLLDIAVDLVHELTGFHRVMIYRFDENNDGIVVAEYFHPRATTDSYLNLHFPASDIPPQARELYVLNKLRILYNREEETARLLCRTLEDAKNPLDMKHSYLRAMSPTHIKYLRNMGVMATMSISLMVDNKLWGLVSCHNYGAGLRVSLPVRELCRSIGEVCSTHIERLLHAARLRLRKPLSAAPNKTSPNAFIAASFPDLLDMFDADLGFLVIRGEARTIGKIHAYSEAIALLQYIRQRSFTEVFATQNVNKDCPDIIYEPRLAVLVGMLVIPLAANGSDFIVFFRDTKEKEIIWAGNPNENENPGNPAYLEPRSSFARWTQKVTGTSREWSEDQIDSATTLSTMYGRFIKVWRQKDSIVQRNRMTRLLIKNAGHEVRTPLNSIINYLEVALEGPLDELARHQIQCSLQASKSLGFAANNLLSLTEAEEIDLKDHEENVDLRRIISDLSEAFKEGGVRRKLEINDDEAIPEYVRCDPSGLRQVLSNLITNSIEHSSGKLIQIGLRHLNTAESHDLIEIFFQDEGKGLSEKELDSIFQDLEQILDEDESQPLDAGTGSETQRPTSIGLGLALTARFVRLNLGQISMSSECGRGTRVSIKIPFRKALYQNTPIGLSLPNSLGGKIEITTAPVFTASTDNTPASEISTTTPLTSFDNSSSHSSTRYPFPEVLVHHPRFRVLVAEDNPLNSRLLETRLKKRGHTVKVTVDGQICADTYERDPAAYDLILMDLQMPLVNGLASTRLIRAFEKSTHPNLSPAAHPYGRIPIIAVSASLSKSSLKDYQTTGFDGWILKPIDFSRLETIMAATRDEVLRRELRYGNESWDMGGWLGGGGSESEGGVETPRQK</sequence>
<evidence type="ECO:0000256" key="9">
    <source>
        <dbReference type="ARBA" id="ARBA00023012"/>
    </source>
</evidence>
<dbReference type="GO" id="GO:0009881">
    <property type="term" value="F:photoreceptor activity"/>
    <property type="evidence" value="ECO:0007669"/>
    <property type="project" value="UniProtKB-KW"/>
</dbReference>
<keyword evidence="6" id="KW-0418">Kinase</keyword>
<dbReference type="InterPro" id="IPR003661">
    <property type="entry name" value="HisK_dim/P_dom"/>
</dbReference>
<dbReference type="SMART" id="SM00448">
    <property type="entry name" value="REC"/>
    <property type="match status" value="1"/>
</dbReference>
<dbReference type="InterPro" id="IPR035965">
    <property type="entry name" value="PAS-like_dom_sf"/>
</dbReference>
<evidence type="ECO:0000313" key="16">
    <source>
        <dbReference type="EMBL" id="TVY33654.1"/>
    </source>
</evidence>
<dbReference type="InterPro" id="IPR016132">
    <property type="entry name" value="Phyto_chromo_attachment"/>
</dbReference>
<feature type="compositionally biased region" description="Polar residues" evidence="12">
    <location>
        <begin position="1"/>
        <end position="20"/>
    </location>
</feature>
<keyword evidence="4" id="KW-0808">Transferase</keyword>
<feature type="domain" description="Response regulatory" evidence="15">
    <location>
        <begin position="1005"/>
        <end position="1135"/>
    </location>
</feature>
<dbReference type="OrthoDB" id="2015534at2759"/>
<gene>
    <name evidence="16" type="primary">bphB_2</name>
    <name evidence="16" type="ORF">LSUB1_G006308</name>
</gene>
<dbReference type="GO" id="GO:0005524">
    <property type="term" value="F:ATP binding"/>
    <property type="evidence" value="ECO:0007669"/>
    <property type="project" value="UniProtKB-KW"/>
</dbReference>
<evidence type="ECO:0000256" key="12">
    <source>
        <dbReference type="SAM" id="MobiDB-lite"/>
    </source>
</evidence>
<keyword evidence="9" id="KW-0902">Two-component regulatory system</keyword>
<evidence type="ECO:0000256" key="10">
    <source>
        <dbReference type="ARBA" id="ARBA00023170"/>
    </source>
</evidence>
<dbReference type="EMBL" id="QGMJ01000763">
    <property type="protein sequence ID" value="TVY33654.1"/>
    <property type="molecule type" value="Genomic_DNA"/>
</dbReference>
<dbReference type="SMART" id="SM00065">
    <property type="entry name" value="GAF"/>
    <property type="match status" value="1"/>
</dbReference>
<dbReference type="InterPro" id="IPR001789">
    <property type="entry name" value="Sig_transdc_resp-reg_receiver"/>
</dbReference>
<keyword evidence="2 11" id="KW-0597">Phosphoprotein</keyword>
<evidence type="ECO:0000256" key="11">
    <source>
        <dbReference type="PROSITE-ProRule" id="PRU00169"/>
    </source>
</evidence>
<evidence type="ECO:0000256" key="7">
    <source>
        <dbReference type="ARBA" id="ARBA00022840"/>
    </source>
</evidence>
<dbReference type="Gene3D" id="3.30.450.40">
    <property type="match status" value="1"/>
</dbReference>
<evidence type="ECO:0000256" key="3">
    <source>
        <dbReference type="ARBA" id="ARBA00022606"/>
    </source>
</evidence>
<evidence type="ECO:0000259" key="14">
    <source>
        <dbReference type="PROSITE" id="PS50109"/>
    </source>
</evidence>
<dbReference type="SUPFAM" id="SSF55785">
    <property type="entry name" value="PYP-like sensor domain (PAS domain)"/>
    <property type="match status" value="1"/>
</dbReference>
<dbReference type="Pfam" id="PF08446">
    <property type="entry name" value="PAS_2"/>
    <property type="match status" value="1"/>
</dbReference>
<dbReference type="GO" id="GO:0009584">
    <property type="term" value="P:detection of visible light"/>
    <property type="evidence" value="ECO:0007669"/>
    <property type="project" value="InterPro"/>
</dbReference>
<dbReference type="InterPro" id="IPR029016">
    <property type="entry name" value="GAF-like_dom_sf"/>
</dbReference>
<dbReference type="AlphaFoldDB" id="A0A8H8RGJ8"/>
<dbReference type="InterPro" id="IPR036890">
    <property type="entry name" value="HATPase_C_sf"/>
</dbReference>
<dbReference type="PROSITE" id="PS50046">
    <property type="entry name" value="PHYTOCHROME_2"/>
    <property type="match status" value="1"/>
</dbReference>
<dbReference type="PROSITE" id="PS50110">
    <property type="entry name" value="RESPONSE_REGULATORY"/>
    <property type="match status" value="1"/>
</dbReference>
<feature type="domain" description="Histidine kinase" evidence="14">
    <location>
        <begin position="701"/>
        <end position="932"/>
    </location>
</feature>
<reference evidence="16 17" key="1">
    <citation type="submission" date="2018-05" db="EMBL/GenBank/DDBJ databases">
        <title>Genome sequencing and assembly of the regulated plant pathogen Lachnellula willkommii and related sister species for the development of diagnostic species identification markers.</title>
        <authorList>
            <person name="Giroux E."/>
            <person name="Bilodeau G."/>
        </authorList>
    </citation>
    <scope>NUCLEOTIDE SEQUENCE [LARGE SCALE GENOMIC DNA]</scope>
    <source>
        <strain evidence="16 17">CBS 197.66</strain>
    </source>
</reference>
<feature type="modified residue" description="4-aspartylphosphate" evidence="11">
    <location>
        <position position="1056"/>
    </location>
</feature>
<dbReference type="Pfam" id="PF01590">
    <property type="entry name" value="GAF"/>
    <property type="match status" value="1"/>
</dbReference>
<dbReference type="GO" id="GO:0000155">
    <property type="term" value="F:phosphorelay sensor kinase activity"/>
    <property type="evidence" value="ECO:0007669"/>
    <property type="project" value="InterPro"/>
</dbReference>
<feature type="region of interest" description="Disordered" evidence="12">
    <location>
        <begin position="273"/>
        <end position="294"/>
    </location>
</feature>
<evidence type="ECO:0000259" key="13">
    <source>
        <dbReference type="PROSITE" id="PS50046"/>
    </source>
</evidence>
<proteinExistence type="predicted"/>
<dbReference type="SMART" id="SM00388">
    <property type="entry name" value="HisKA"/>
    <property type="match status" value="1"/>
</dbReference>
<feature type="compositionally biased region" description="Polar residues" evidence="12">
    <location>
        <begin position="47"/>
        <end position="67"/>
    </location>
</feature>
<dbReference type="Gene3D" id="1.10.287.130">
    <property type="match status" value="1"/>
</dbReference>
<keyword evidence="17" id="KW-1185">Reference proteome</keyword>
<dbReference type="Gene3D" id="3.40.50.2300">
    <property type="match status" value="1"/>
</dbReference>
<dbReference type="SUPFAM" id="SSF55781">
    <property type="entry name" value="GAF domain-like"/>
    <property type="match status" value="2"/>
</dbReference>
<dbReference type="Gene3D" id="3.30.565.10">
    <property type="entry name" value="Histidine kinase-like ATPase, C-terminal domain"/>
    <property type="match status" value="1"/>
</dbReference>
<feature type="region of interest" description="Disordered" evidence="12">
    <location>
        <begin position="965"/>
        <end position="987"/>
    </location>
</feature>
<protein>
    <submittedName>
        <fullName evidence="16">Cyanobacterial phytochrome B</fullName>
    </submittedName>
</protein>
<dbReference type="CDD" id="cd00082">
    <property type="entry name" value="HisKA"/>
    <property type="match status" value="1"/>
</dbReference>
<dbReference type="CDD" id="cd17546">
    <property type="entry name" value="REC_hyHK_CKI1_RcsC-like"/>
    <property type="match status" value="1"/>
</dbReference>
<dbReference type="Pfam" id="PF00072">
    <property type="entry name" value="Response_reg"/>
    <property type="match status" value="1"/>
</dbReference>
<evidence type="ECO:0000256" key="8">
    <source>
        <dbReference type="ARBA" id="ARBA00022991"/>
    </source>
</evidence>
<dbReference type="Gene3D" id="3.30.450.20">
    <property type="entry name" value="PAS domain"/>
    <property type="match status" value="1"/>
</dbReference>
<keyword evidence="5" id="KW-0547">Nucleotide-binding</keyword>
<dbReference type="Proteomes" id="UP000462212">
    <property type="component" value="Unassembled WGS sequence"/>
</dbReference>
<evidence type="ECO:0000256" key="5">
    <source>
        <dbReference type="ARBA" id="ARBA00022741"/>
    </source>
</evidence>
<dbReference type="InterPro" id="IPR013654">
    <property type="entry name" value="PAS_2"/>
</dbReference>
<dbReference type="SUPFAM" id="SSF52172">
    <property type="entry name" value="CheY-like"/>
    <property type="match status" value="1"/>
</dbReference>
<dbReference type="InterPro" id="IPR043150">
    <property type="entry name" value="Phytochrome_PHY_sf"/>
</dbReference>
<feature type="region of interest" description="Disordered" evidence="12">
    <location>
        <begin position="1"/>
        <end position="28"/>
    </location>
</feature>
<dbReference type="PROSITE" id="PS50109">
    <property type="entry name" value="HIS_KIN"/>
    <property type="match status" value="1"/>
</dbReference>
<dbReference type="InterPro" id="IPR013515">
    <property type="entry name" value="Phytochrome_cen-reg"/>
</dbReference>
<dbReference type="PANTHER" id="PTHR43065">
    <property type="entry name" value="SENSOR HISTIDINE KINASE"/>
    <property type="match status" value="1"/>
</dbReference>
<organism evidence="16 17">
    <name type="scientific">Lachnellula subtilissima</name>
    <dbReference type="NCBI Taxonomy" id="602034"/>
    <lineage>
        <taxon>Eukaryota</taxon>
        <taxon>Fungi</taxon>
        <taxon>Dikarya</taxon>
        <taxon>Ascomycota</taxon>
        <taxon>Pezizomycotina</taxon>
        <taxon>Leotiomycetes</taxon>
        <taxon>Helotiales</taxon>
        <taxon>Lachnaceae</taxon>
        <taxon>Lachnellula</taxon>
    </lineage>
</organism>
<keyword evidence="1" id="KW-0600">Photoreceptor protein</keyword>
<comment type="caution">
    <text evidence="16">The sequence shown here is derived from an EMBL/GenBank/DDBJ whole genome shotgun (WGS) entry which is preliminary data.</text>
</comment>
<feature type="domain" description="Phytochrome chromophore attachment site" evidence="13">
    <location>
        <begin position="327"/>
        <end position="488"/>
    </location>
</feature>
<dbReference type="Pfam" id="PF00512">
    <property type="entry name" value="HisKA"/>
    <property type="match status" value="1"/>
</dbReference>
<evidence type="ECO:0000256" key="2">
    <source>
        <dbReference type="ARBA" id="ARBA00022553"/>
    </source>
</evidence>
<dbReference type="CDD" id="cd00075">
    <property type="entry name" value="HATPase"/>
    <property type="match status" value="1"/>
</dbReference>
<keyword evidence="8" id="KW-0157">Chromophore</keyword>
<dbReference type="SUPFAM" id="SSF47384">
    <property type="entry name" value="Homodimeric domain of signal transducing histidine kinase"/>
    <property type="match status" value="1"/>
</dbReference>
<dbReference type="Pfam" id="PF00360">
    <property type="entry name" value="PHY"/>
    <property type="match status" value="1"/>
</dbReference>
<dbReference type="PANTHER" id="PTHR43065:SF10">
    <property type="entry name" value="PEROXIDE STRESS-ACTIVATED HISTIDINE KINASE MAK3"/>
    <property type="match status" value="1"/>
</dbReference>
<dbReference type="InterPro" id="IPR003594">
    <property type="entry name" value="HATPase_dom"/>
</dbReference>
<keyword evidence="7" id="KW-0067">ATP-binding</keyword>
<dbReference type="Pfam" id="PF02518">
    <property type="entry name" value="HATPase_c"/>
    <property type="match status" value="1"/>
</dbReference>
<keyword evidence="3" id="KW-0716">Sensory transduction</keyword>
<evidence type="ECO:0000256" key="1">
    <source>
        <dbReference type="ARBA" id="ARBA00022543"/>
    </source>
</evidence>
<dbReference type="Gene3D" id="3.30.450.270">
    <property type="match status" value="1"/>
</dbReference>
<dbReference type="InterPro" id="IPR005467">
    <property type="entry name" value="His_kinase_dom"/>
</dbReference>
<dbReference type="SUPFAM" id="SSF55874">
    <property type="entry name" value="ATPase domain of HSP90 chaperone/DNA topoisomerase II/histidine kinase"/>
    <property type="match status" value="1"/>
</dbReference>
<dbReference type="SMART" id="SM00387">
    <property type="entry name" value="HATPase_c"/>
    <property type="match status" value="1"/>
</dbReference>
<keyword evidence="10" id="KW-0675">Receptor</keyword>
<dbReference type="InterPro" id="IPR036097">
    <property type="entry name" value="HisK_dim/P_sf"/>
</dbReference>
<feature type="compositionally biased region" description="Polar residues" evidence="12">
    <location>
        <begin position="965"/>
        <end position="983"/>
    </location>
</feature>
<dbReference type="GO" id="GO:0006355">
    <property type="term" value="P:regulation of DNA-templated transcription"/>
    <property type="evidence" value="ECO:0007669"/>
    <property type="project" value="InterPro"/>
</dbReference>
<accession>A0A8H8RGJ8</accession>
<dbReference type="PRINTS" id="PR01033">
    <property type="entry name" value="PHYTOCHROME"/>
</dbReference>
<name>A0A8H8RGJ8_9HELO</name>
<dbReference type="InterPro" id="IPR001294">
    <property type="entry name" value="Phytochrome"/>
</dbReference>
<evidence type="ECO:0000259" key="15">
    <source>
        <dbReference type="PROSITE" id="PS50110"/>
    </source>
</evidence>
<evidence type="ECO:0000313" key="17">
    <source>
        <dbReference type="Proteomes" id="UP000462212"/>
    </source>
</evidence>
<dbReference type="InterPro" id="IPR003018">
    <property type="entry name" value="GAF"/>
</dbReference>
<feature type="region of interest" description="Disordered" evidence="12">
    <location>
        <begin position="47"/>
        <end position="104"/>
    </location>
</feature>
<evidence type="ECO:0000256" key="6">
    <source>
        <dbReference type="ARBA" id="ARBA00022777"/>
    </source>
</evidence>
<dbReference type="InterPro" id="IPR011006">
    <property type="entry name" value="CheY-like_superfamily"/>
</dbReference>